<dbReference type="PROSITE" id="PS50928">
    <property type="entry name" value="ABC_TM1"/>
    <property type="match status" value="1"/>
</dbReference>
<feature type="transmembrane region" description="Helical" evidence="7">
    <location>
        <begin position="237"/>
        <end position="258"/>
    </location>
</feature>
<evidence type="ECO:0000256" key="3">
    <source>
        <dbReference type="ARBA" id="ARBA00022475"/>
    </source>
</evidence>
<dbReference type="AlphaFoldDB" id="A0A0P6WPW9"/>
<proteinExistence type="inferred from homology"/>
<dbReference type="InterPro" id="IPR035906">
    <property type="entry name" value="MetI-like_sf"/>
</dbReference>
<keyword evidence="6 7" id="KW-0472">Membrane</keyword>
<dbReference type="GO" id="GO:0055085">
    <property type="term" value="P:transmembrane transport"/>
    <property type="evidence" value="ECO:0007669"/>
    <property type="project" value="InterPro"/>
</dbReference>
<dbReference type="Proteomes" id="UP000050417">
    <property type="component" value="Unassembled WGS sequence"/>
</dbReference>
<feature type="transmembrane region" description="Helical" evidence="7">
    <location>
        <begin position="106"/>
        <end position="126"/>
    </location>
</feature>
<evidence type="ECO:0000256" key="1">
    <source>
        <dbReference type="ARBA" id="ARBA00004651"/>
    </source>
</evidence>
<keyword evidence="5 7" id="KW-1133">Transmembrane helix</keyword>
<feature type="transmembrane region" description="Helical" evidence="7">
    <location>
        <begin position="75"/>
        <end position="94"/>
    </location>
</feature>
<gene>
    <name evidence="9" type="ORF">ADN00_16330</name>
</gene>
<accession>A0A0P6WPW9</accession>
<evidence type="ECO:0000313" key="10">
    <source>
        <dbReference type="Proteomes" id="UP000050417"/>
    </source>
</evidence>
<keyword evidence="4 7" id="KW-0812">Transmembrane</keyword>
<dbReference type="PANTHER" id="PTHR43744">
    <property type="entry name" value="ABC TRANSPORTER PERMEASE PROTEIN MG189-RELATED-RELATED"/>
    <property type="match status" value="1"/>
</dbReference>
<dbReference type="Pfam" id="PF00528">
    <property type="entry name" value="BPD_transp_1"/>
    <property type="match status" value="1"/>
</dbReference>
<feature type="domain" description="ABC transmembrane type-1" evidence="8">
    <location>
        <begin position="71"/>
        <end position="258"/>
    </location>
</feature>
<dbReference type="CDD" id="cd06261">
    <property type="entry name" value="TM_PBP2"/>
    <property type="match status" value="1"/>
</dbReference>
<feature type="transmembrane region" description="Helical" evidence="7">
    <location>
        <begin position="138"/>
        <end position="158"/>
    </location>
</feature>
<dbReference type="PANTHER" id="PTHR43744:SF3">
    <property type="entry name" value="LACTOSE TRANSPORT SYSTEM PERMEASE PROTEIN LACG"/>
    <property type="match status" value="1"/>
</dbReference>
<dbReference type="SUPFAM" id="SSF161098">
    <property type="entry name" value="MetI-like"/>
    <property type="match status" value="1"/>
</dbReference>
<evidence type="ECO:0000256" key="5">
    <source>
        <dbReference type="ARBA" id="ARBA00022989"/>
    </source>
</evidence>
<feature type="transmembrane region" description="Helical" evidence="7">
    <location>
        <begin position="12"/>
        <end position="32"/>
    </location>
</feature>
<protein>
    <submittedName>
        <fullName evidence="9">Sugar ABC transporter permease</fullName>
    </submittedName>
</protein>
<evidence type="ECO:0000256" key="6">
    <source>
        <dbReference type="ARBA" id="ARBA00023136"/>
    </source>
</evidence>
<keyword evidence="10" id="KW-1185">Reference proteome</keyword>
<evidence type="ECO:0000256" key="2">
    <source>
        <dbReference type="ARBA" id="ARBA00022448"/>
    </source>
</evidence>
<dbReference type="Gene3D" id="1.10.3720.10">
    <property type="entry name" value="MetI-like"/>
    <property type="match status" value="1"/>
</dbReference>
<comment type="similarity">
    <text evidence="7">Belongs to the binding-protein-dependent transport system permease family.</text>
</comment>
<keyword evidence="3" id="KW-1003">Cell membrane</keyword>
<evidence type="ECO:0000259" key="8">
    <source>
        <dbReference type="PROSITE" id="PS50928"/>
    </source>
</evidence>
<evidence type="ECO:0000256" key="7">
    <source>
        <dbReference type="RuleBase" id="RU363032"/>
    </source>
</evidence>
<dbReference type="STRING" id="1134406.ADN00_16330"/>
<comment type="subcellular location">
    <subcellularLocation>
        <location evidence="1 7">Cell membrane</location>
        <topology evidence="1 7">Multi-pass membrane protein</topology>
    </subcellularLocation>
</comment>
<dbReference type="GO" id="GO:0005886">
    <property type="term" value="C:plasma membrane"/>
    <property type="evidence" value="ECO:0007669"/>
    <property type="project" value="UniProtKB-SubCell"/>
</dbReference>
<dbReference type="InterPro" id="IPR000515">
    <property type="entry name" value="MetI-like"/>
</dbReference>
<dbReference type="EMBL" id="LGCL01000040">
    <property type="protein sequence ID" value="KPL72118.1"/>
    <property type="molecule type" value="Genomic_DNA"/>
</dbReference>
<reference evidence="9 10" key="1">
    <citation type="submission" date="2015-07" db="EMBL/GenBank/DDBJ databases">
        <title>Genome sequence of Ornatilinea apprima DSM 23815.</title>
        <authorList>
            <person name="Hemp J."/>
            <person name="Ward L.M."/>
            <person name="Pace L.A."/>
            <person name="Fischer W.W."/>
        </authorList>
    </citation>
    <scope>NUCLEOTIDE SEQUENCE [LARGE SCALE GENOMIC DNA]</scope>
    <source>
        <strain evidence="9 10">P3M-1</strain>
    </source>
</reference>
<organism evidence="9 10">
    <name type="scientific">Ornatilinea apprima</name>
    <dbReference type="NCBI Taxonomy" id="1134406"/>
    <lineage>
        <taxon>Bacteria</taxon>
        <taxon>Bacillati</taxon>
        <taxon>Chloroflexota</taxon>
        <taxon>Anaerolineae</taxon>
        <taxon>Anaerolineales</taxon>
        <taxon>Anaerolineaceae</taxon>
        <taxon>Ornatilinea</taxon>
    </lineage>
</organism>
<comment type="caution">
    <text evidence="9">The sequence shown here is derived from an EMBL/GenBank/DDBJ whole genome shotgun (WGS) entry which is preliminary data.</text>
</comment>
<evidence type="ECO:0000313" key="9">
    <source>
        <dbReference type="EMBL" id="KPL72118.1"/>
    </source>
</evidence>
<sequence length="273" mass="30545">MERKPIKWGKILSYIVLFIFAVIYIGPLFFLVNTSLKTMPEFMKNATALTSQLNFENFAEAWEKANFPQYLLNSLIYTVSATSIYILTAIFVAFPIARGYVKHSGLILTLYVIALFLPPALIPQFQLILNLGLYNNPVGYIMLFLVNPIGIVILVNYVKTIPKELDEAAALDGCGYFQFVTQIVLPLIQPAIATVIVLHAIGIWNEIIAPTIYLTNKDYYPITRGLINFQGVYGSNWPTLAAAVLMLTFPMLILFLFLQRYIISGLTSGAVKG</sequence>
<feature type="transmembrane region" description="Helical" evidence="7">
    <location>
        <begin position="179"/>
        <end position="204"/>
    </location>
</feature>
<evidence type="ECO:0000256" key="4">
    <source>
        <dbReference type="ARBA" id="ARBA00022692"/>
    </source>
</evidence>
<name>A0A0P6WPW9_9CHLR</name>
<keyword evidence="2 7" id="KW-0813">Transport</keyword>